<keyword evidence="1" id="KW-1133">Transmembrane helix</keyword>
<feature type="transmembrane region" description="Helical" evidence="1">
    <location>
        <begin position="96"/>
        <end position="115"/>
    </location>
</feature>
<dbReference type="EMBL" id="JAEKNQ010000025">
    <property type="protein sequence ID" value="MBJ7602869.1"/>
    <property type="molecule type" value="Genomic_DNA"/>
</dbReference>
<feature type="domain" description="CAAX prenyl protease 2/Lysostaphin resistance protein A-like" evidence="2">
    <location>
        <begin position="105"/>
        <end position="195"/>
    </location>
</feature>
<keyword evidence="3" id="KW-0645">Protease</keyword>
<protein>
    <submittedName>
        <fullName evidence="3">CPBP family intramembrane metalloprotease</fullName>
    </submittedName>
</protein>
<sequence length="215" mass="22976">MALRLKKQYAPPVSRVQVRRSQLSDSLGWMRRDVVRRLLPFAAVVVTLWLLLRPRWLGLSLGAPEIQLAVGAVGAVLLFFGGAAVQLGLSRRRRALAVAGSGADLWVQAGYYLLLNAPLEEAVFRGLLQGALTALGGPALGLSAGTAAYVLYHRLGGWAWQDVAATTLVGMPLALLYWLLPGPPSLVAVSLAHAGATCGFLGPGPWLLWRLRLLA</sequence>
<keyword evidence="1" id="KW-0812">Transmembrane</keyword>
<dbReference type="GO" id="GO:0004175">
    <property type="term" value="F:endopeptidase activity"/>
    <property type="evidence" value="ECO:0007669"/>
    <property type="project" value="UniProtKB-ARBA"/>
</dbReference>
<keyword evidence="1" id="KW-0472">Membrane</keyword>
<dbReference type="GO" id="GO:0008237">
    <property type="term" value="F:metallopeptidase activity"/>
    <property type="evidence" value="ECO:0007669"/>
    <property type="project" value="UniProtKB-KW"/>
</dbReference>
<evidence type="ECO:0000313" key="3">
    <source>
        <dbReference type="EMBL" id="MBJ7602869.1"/>
    </source>
</evidence>
<dbReference type="RefSeq" id="WP_338177923.1">
    <property type="nucleotide sequence ID" value="NZ_JAEKNQ010000025.1"/>
</dbReference>
<feature type="transmembrane region" description="Helical" evidence="1">
    <location>
        <begin position="186"/>
        <end position="209"/>
    </location>
</feature>
<proteinExistence type="predicted"/>
<dbReference type="InterPro" id="IPR003675">
    <property type="entry name" value="Rce1/LyrA-like_dom"/>
</dbReference>
<dbReference type="AlphaFoldDB" id="A0A934NDF5"/>
<name>A0A934NDF5_9BACT</name>
<feature type="transmembrane region" description="Helical" evidence="1">
    <location>
        <begin position="38"/>
        <end position="56"/>
    </location>
</feature>
<evidence type="ECO:0000256" key="1">
    <source>
        <dbReference type="SAM" id="Phobius"/>
    </source>
</evidence>
<organism evidence="3 4">
    <name type="scientific">Candidatus Dormiibacter inghamiae</name>
    <dbReference type="NCBI Taxonomy" id="3127013"/>
    <lineage>
        <taxon>Bacteria</taxon>
        <taxon>Bacillati</taxon>
        <taxon>Candidatus Dormiibacterota</taxon>
        <taxon>Candidatus Dormibacteria</taxon>
        <taxon>Candidatus Dormibacterales</taxon>
        <taxon>Candidatus Dormibacteraceae</taxon>
        <taxon>Candidatus Dormiibacter</taxon>
    </lineage>
</organism>
<reference evidence="3 4" key="1">
    <citation type="submission" date="2020-10" db="EMBL/GenBank/DDBJ databases">
        <title>Ca. Dormibacterota MAGs.</title>
        <authorList>
            <person name="Montgomery K."/>
        </authorList>
    </citation>
    <scope>NUCLEOTIDE SEQUENCE [LARGE SCALE GENOMIC DNA]</scope>
    <source>
        <strain evidence="3">SC8811_S16_3</strain>
    </source>
</reference>
<comment type="caution">
    <text evidence="3">The sequence shown here is derived from an EMBL/GenBank/DDBJ whole genome shotgun (WGS) entry which is preliminary data.</text>
</comment>
<dbReference type="Proteomes" id="UP000620075">
    <property type="component" value="Unassembled WGS sequence"/>
</dbReference>
<keyword evidence="3" id="KW-0378">Hydrolase</keyword>
<feature type="transmembrane region" description="Helical" evidence="1">
    <location>
        <begin position="68"/>
        <end position="89"/>
    </location>
</feature>
<dbReference type="Pfam" id="PF02517">
    <property type="entry name" value="Rce1-like"/>
    <property type="match status" value="1"/>
</dbReference>
<evidence type="ECO:0000313" key="4">
    <source>
        <dbReference type="Proteomes" id="UP000620075"/>
    </source>
</evidence>
<gene>
    <name evidence="3" type="ORF">JF888_06705</name>
</gene>
<evidence type="ECO:0000259" key="2">
    <source>
        <dbReference type="Pfam" id="PF02517"/>
    </source>
</evidence>
<feature type="transmembrane region" description="Helical" evidence="1">
    <location>
        <begin position="127"/>
        <end position="151"/>
    </location>
</feature>
<keyword evidence="3" id="KW-0482">Metalloprotease</keyword>
<accession>A0A934NDF5</accession>
<feature type="transmembrane region" description="Helical" evidence="1">
    <location>
        <begin position="163"/>
        <end position="180"/>
    </location>
</feature>
<dbReference type="GO" id="GO:0080120">
    <property type="term" value="P:CAAX-box protein maturation"/>
    <property type="evidence" value="ECO:0007669"/>
    <property type="project" value="UniProtKB-ARBA"/>
</dbReference>